<proteinExistence type="inferred from homology"/>
<comment type="similarity">
    <text evidence="1">Belongs to the GMC oxidoreductase family.</text>
</comment>
<evidence type="ECO:0000259" key="2">
    <source>
        <dbReference type="Pfam" id="PF05199"/>
    </source>
</evidence>
<dbReference type="InterPro" id="IPR036188">
    <property type="entry name" value="FAD/NAD-bd_sf"/>
</dbReference>
<evidence type="ECO:0000256" key="1">
    <source>
        <dbReference type="ARBA" id="ARBA00010790"/>
    </source>
</evidence>
<gene>
    <name evidence="3" type="ORF">IIA_05397</name>
</gene>
<dbReference type="InterPro" id="IPR007867">
    <property type="entry name" value="GMC_OxRtase_C"/>
</dbReference>
<organism evidence="3 4">
    <name type="scientific">Bacillus cereus (strain VD014)</name>
    <dbReference type="NCBI Taxonomy" id="1053223"/>
    <lineage>
        <taxon>Bacteria</taxon>
        <taxon>Bacillati</taxon>
        <taxon>Bacillota</taxon>
        <taxon>Bacilli</taxon>
        <taxon>Bacillales</taxon>
        <taxon>Bacillaceae</taxon>
        <taxon>Bacillus</taxon>
        <taxon>Bacillus cereus group</taxon>
    </lineage>
</organism>
<dbReference type="AlphaFoldDB" id="A0A9W5K2L5"/>
<sequence>MGHNLQTHGYVGLGVEIDTSQILPIFFADPNFPLILGAFQAENPMNLLESRRLQLIGAPIPFFIPAPDVISNGWSLDLTFQTTPSIMSFGIVDVNTKSRGTVLVEHSDPEAYPSLNFNPLEDPNDLTYMVDQYKRIYNIIVEARDPLKYPNNGIGKVVYPPESIFQLPDNDPNKQQQLENYVKASYTNFSLGGQCRMGQTIQGGVVDGFLNVFGTKNLKVADLSISPIIPDGQPSAAAQMIGLNAVRFIKEDPSPYVMTDKELEDYENEIKKI</sequence>
<dbReference type="Pfam" id="PF05199">
    <property type="entry name" value="GMC_oxred_C"/>
    <property type="match status" value="1"/>
</dbReference>
<dbReference type="SUPFAM" id="SSF51905">
    <property type="entry name" value="FAD/NAD(P)-binding domain"/>
    <property type="match status" value="1"/>
</dbReference>
<dbReference type="EMBL" id="AHER01000051">
    <property type="protein sequence ID" value="EJR13805.1"/>
    <property type="molecule type" value="Genomic_DNA"/>
</dbReference>
<dbReference type="GO" id="GO:0050660">
    <property type="term" value="F:flavin adenine dinucleotide binding"/>
    <property type="evidence" value="ECO:0007669"/>
    <property type="project" value="InterPro"/>
</dbReference>
<feature type="domain" description="Glucose-methanol-choline oxidoreductase C-terminal" evidence="2">
    <location>
        <begin position="97"/>
        <end position="242"/>
    </location>
</feature>
<dbReference type="Proteomes" id="UP000006607">
    <property type="component" value="Unassembled WGS sequence"/>
</dbReference>
<dbReference type="PANTHER" id="PTHR11552">
    <property type="entry name" value="GLUCOSE-METHANOL-CHOLINE GMC OXIDOREDUCTASE"/>
    <property type="match status" value="1"/>
</dbReference>
<dbReference type="Gene3D" id="3.30.560.10">
    <property type="entry name" value="Glucose Oxidase, domain 3"/>
    <property type="match status" value="1"/>
</dbReference>
<protein>
    <recommendedName>
        <fullName evidence="2">Glucose-methanol-choline oxidoreductase C-terminal domain-containing protein</fullName>
    </recommendedName>
</protein>
<evidence type="ECO:0000313" key="3">
    <source>
        <dbReference type="EMBL" id="EJR13805.1"/>
    </source>
</evidence>
<reference evidence="3" key="1">
    <citation type="submission" date="2012-04" db="EMBL/GenBank/DDBJ databases">
        <title>The Genome Sequence of Bacillus cereus VD014.</title>
        <authorList>
            <consortium name="The Broad Institute Genome Sequencing Platform"/>
            <consortium name="The Broad Institute Genome Sequencing Center for Infectious Disease"/>
            <person name="Feldgarden M."/>
            <person name="Van der Auwera G.A."/>
            <person name="Mahillon J."/>
            <person name="Duprez V."/>
            <person name="Timmery S."/>
            <person name="Mattelet C."/>
            <person name="Dierick K."/>
            <person name="Sun M."/>
            <person name="Yu Z."/>
            <person name="Zhu L."/>
            <person name="Hu X."/>
            <person name="Shank E.B."/>
            <person name="Swiecicka I."/>
            <person name="Hansen B.M."/>
            <person name="Andrup L."/>
            <person name="Young S.K."/>
            <person name="Zeng Q."/>
            <person name="Gargeya S."/>
            <person name="Fitzgerald M."/>
            <person name="Haas B."/>
            <person name="Abouelleil A."/>
            <person name="Alvarado L."/>
            <person name="Arachchi H.M."/>
            <person name="Berlin A."/>
            <person name="Chapman S.B."/>
            <person name="Goldberg J."/>
            <person name="Griggs A."/>
            <person name="Gujja S."/>
            <person name="Hansen M."/>
            <person name="Howarth C."/>
            <person name="Imamovic A."/>
            <person name="Larimer J."/>
            <person name="McCowen C."/>
            <person name="Montmayeur A."/>
            <person name="Murphy C."/>
            <person name="Neiman D."/>
            <person name="Pearson M."/>
            <person name="Priest M."/>
            <person name="Roberts A."/>
            <person name="Saif S."/>
            <person name="Shea T."/>
            <person name="Sisk P."/>
            <person name="Sykes S."/>
            <person name="Wortman J."/>
            <person name="Nusbaum C."/>
            <person name="Birren B."/>
        </authorList>
    </citation>
    <scope>NUCLEOTIDE SEQUENCE</scope>
    <source>
        <strain evidence="3">VD014</strain>
    </source>
</reference>
<dbReference type="InterPro" id="IPR012132">
    <property type="entry name" value="GMC_OxRdtase"/>
</dbReference>
<accession>A0A9W5K2L5</accession>
<dbReference type="GO" id="GO:0016614">
    <property type="term" value="F:oxidoreductase activity, acting on CH-OH group of donors"/>
    <property type="evidence" value="ECO:0007669"/>
    <property type="project" value="InterPro"/>
</dbReference>
<comment type="caution">
    <text evidence="3">The sequence shown here is derived from an EMBL/GenBank/DDBJ whole genome shotgun (WGS) entry which is preliminary data.</text>
</comment>
<dbReference type="SUPFAM" id="SSF54373">
    <property type="entry name" value="FAD-linked reductases, C-terminal domain"/>
    <property type="match status" value="1"/>
</dbReference>
<dbReference type="PANTHER" id="PTHR11552:SF147">
    <property type="entry name" value="CHOLINE DEHYDROGENASE, MITOCHONDRIAL"/>
    <property type="match status" value="1"/>
</dbReference>
<dbReference type="Gene3D" id="3.50.50.60">
    <property type="entry name" value="FAD/NAD(P)-binding domain"/>
    <property type="match status" value="1"/>
</dbReference>
<evidence type="ECO:0000313" key="4">
    <source>
        <dbReference type="Proteomes" id="UP000006607"/>
    </source>
</evidence>
<name>A0A9W5K2L5_BACC8</name>